<keyword evidence="4 5" id="KW-0505">Motor protein</keyword>
<keyword evidence="3" id="KW-0175">Coiled coil</keyword>
<evidence type="ECO:0000256" key="2">
    <source>
        <dbReference type="ARBA" id="ARBA00022840"/>
    </source>
</evidence>
<comment type="similarity">
    <text evidence="5 6">Belongs to the TRAFAC class myosin-kinesin ATPase superfamily. Kinesin family.</text>
</comment>
<reference evidence="9" key="1">
    <citation type="submission" date="2022-06" db="EMBL/GenBank/DDBJ databases">
        <authorList>
            <consortium name="SYNGENTA / RWTH Aachen University"/>
        </authorList>
    </citation>
    <scope>NUCLEOTIDE SEQUENCE</scope>
</reference>
<dbReference type="PANTHER" id="PTHR47968">
    <property type="entry name" value="CENTROMERE PROTEIN E"/>
    <property type="match status" value="1"/>
</dbReference>
<dbReference type="InterPro" id="IPR001752">
    <property type="entry name" value="Kinesin_motor_dom"/>
</dbReference>
<feature type="non-terminal residue" evidence="9">
    <location>
        <position position="1"/>
    </location>
</feature>
<dbReference type="InterPro" id="IPR036961">
    <property type="entry name" value="Kinesin_motor_dom_sf"/>
</dbReference>
<dbReference type="GO" id="GO:0007018">
    <property type="term" value="P:microtubule-based movement"/>
    <property type="evidence" value="ECO:0007669"/>
    <property type="project" value="InterPro"/>
</dbReference>
<dbReference type="EMBL" id="CALTRL010006118">
    <property type="protein sequence ID" value="CAH7689724.1"/>
    <property type="molecule type" value="Genomic_DNA"/>
</dbReference>
<feature type="domain" description="Kinesin motor" evidence="7">
    <location>
        <begin position="1"/>
        <end position="312"/>
    </location>
</feature>
<name>A0AAV0BUE0_PHAPC</name>
<comment type="caution">
    <text evidence="9">The sequence shown here is derived from an EMBL/GenBank/DDBJ whole genome shotgun (WGS) entry which is preliminary data.</text>
</comment>
<dbReference type="GO" id="GO:0008017">
    <property type="term" value="F:microtubule binding"/>
    <property type="evidence" value="ECO:0007669"/>
    <property type="project" value="InterPro"/>
</dbReference>
<evidence type="ECO:0000256" key="5">
    <source>
        <dbReference type="PROSITE-ProRule" id="PRU00283"/>
    </source>
</evidence>
<evidence type="ECO:0000313" key="9">
    <source>
        <dbReference type="EMBL" id="CAH7689724.1"/>
    </source>
</evidence>
<dbReference type="InterPro" id="IPR027417">
    <property type="entry name" value="P-loop_NTPase"/>
</dbReference>
<dbReference type="PROSITE" id="PS00411">
    <property type="entry name" value="KINESIN_MOTOR_1"/>
    <property type="match status" value="1"/>
</dbReference>
<dbReference type="Pfam" id="PF00225">
    <property type="entry name" value="Kinesin"/>
    <property type="match status" value="1"/>
</dbReference>
<protein>
    <recommendedName>
        <fullName evidence="6">Kinesin-like protein</fullName>
    </recommendedName>
</protein>
<evidence type="ECO:0000256" key="6">
    <source>
        <dbReference type="RuleBase" id="RU000394"/>
    </source>
</evidence>
<dbReference type="PRINTS" id="PR00380">
    <property type="entry name" value="KINESINHEAVY"/>
</dbReference>
<evidence type="ECO:0000313" key="10">
    <source>
        <dbReference type="Proteomes" id="UP001153365"/>
    </source>
</evidence>
<dbReference type="SUPFAM" id="SSF52540">
    <property type="entry name" value="P-loop containing nucleoside triphosphate hydrolases"/>
    <property type="match status" value="1"/>
</dbReference>
<dbReference type="Gene3D" id="3.40.850.10">
    <property type="entry name" value="Kinesin motor domain"/>
    <property type="match status" value="1"/>
</dbReference>
<dbReference type="AlphaFoldDB" id="A0AAV0BUE0"/>
<evidence type="ECO:0000256" key="1">
    <source>
        <dbReference type="ARBA" id="ARBA00022741"/>
    </source>
</evidence>
<keyword evidence="6" id="KW-0493">Microtubule</keyword>
<dbReference type="GO" id="GO:0003777">
    <property type="term" value="F:microtubule motor activity"/>
    <property type="evidence" value="ECO:0007669"/>
    <property type="project" value="InterPro"/>
</dbReference>
<dbReference type="SMART" id="SM00129">
    <property type="entry name" value="KISc"/>
    <property type="match status" value="1"/>
</dbReference>
<dbReference type="EMBL" id="CALTRL010000675">
    <property type="protein sequence ID" value="CAH7669243.1"/>
    <property type="molecule type" value="Genomic_DNA"/>
</dbReference>
<evidence type="ECO:0000259" key="7">
    <source>
        <dbReference type="PROSITE" id="PS50067"/>
    </source>
</evidence>
<keyword evidence="10" id="KW-1185">Reference proteome</keyword>
<dbReference type="InterPro" id="IPR019821">
    <property type="entry name" value="Kinesin_motor_CS"/>
</dbReference>
<dbReference type="GO" id="GO:0005524">
    <property type="term" value="F:ATP binding"/>
    <property type="evidence" value="ECO:0007669"/>
    <property type="project" value="UniProtKB-UniRule"/>
</dbReference>
<dbReference type="GO" id="GO:0005874">
    <property type="term" value="C:microtubule"/>
    <property type="evidence" value="ECO:0007669"/>
    <property type="project" value="UniProtKB-KW"/>
</dbReference>
<feature type="binding site" evidence="5">
    <location>
        <begin position="66"/>
        <end position="73"/>
    </location>
    <ligand>
        <name>ATP</name>
        <dbReference type="ChEBI" id="CHEBI:30616"/>
    </ligand>
</feature>
<gene>
    <name evidence="9" type="ORF">PPACK8108_LOCUS24847</name>
    <name evidence="8" type="ORF">PPACK8108_LOCUS3830</name>
</gene>
<sequence>SPSHPIIGRRGTGTAEGVNGSEGYEFCLDKVFDPYSSTDDLFRDKVQSIVRACVLDGYNATVFAYGQTGSGKTFTMMGSTNGTDDEERGVIPRAVNEVFRVISTDDEREYLLRVSYLEIYNEVLKDLLCPDPNSMSSNKLTIHENNQGRVYVNGLREEVVSHPVQVLEALARGEKSRHVGATDWNERSSRSHTVFSMSRVKSGYKGARHNCTQISQLNLIDLAGSESAASSHERRKEGAFINRSLLALSTVISKLSKNEQHIPYRDSKLTRLLQTSLGGNAKVVVICAVSACADSVVETLSTLRFARRAKMVVTQAERGTVSFFFKKK</sequence>
<organism evidence="9 10">
    <name type="scientific">Phakopsora pachyrhizi</name>
    <name type="common">Asian soybean rust disease fungus</name>
    <dbReference type="NCBI Taxonomy" id="170000"/>
    <lineage>
        <taxon>Eukaryota</taxon>
        <taxon>Fungi</taxon>
        <taxon>Dikarya</taxon>
        <taxon>Basidiomycota</taxon>
        <taxon>Pucciniomycotina</taxon>
        <taxon>Pucciniomycetes</taxon>
        <taxon>Pucciniales</taxon>
        <taxon>Phakopsoraceae</taxon>
        <taxon>Phakopsora</taxon>
    </lineage>
</organism>
<evidence type="ECO:0000256" key="4">
    <source>
        <dbReference type="ARBA" id="ARBA00023175"/>
    </source>
</evidence>
<evidence type="ECO:0000256" key="3">
    <source>
        <dbReference type="ARBA" id="ARBA00023054"/>
    </source>
</evidence>
<keyword evidence="1 5" id="KW-0547">Nucleotide-binding</keyword>
<dbReference type="PROSITE" id="PS50067">
    <property type="entry name" value="KINESIN_MOTOR_2"/>
    <property type="match status" value="1"/>
</dbReference>
<evidence type="ECO:0000313" key="8">
    <source>
        <dbReference type="EMBL" id="CAH7669243.1"/>
    </source>
</evidence>
<dbReference type="InterPro" id="IPR027640">
    <property type="entry name" value="Kinesin-like_fam"/>
</dbReference>
<accession>A0AAV0BUE0</accession>
<dbReference type="Proteomes" id="UP001153365">
    <property type="component" value="Unassembled WGS sequence"/>
</dbReference>
<keyword evidence="2 5" id="KW-0067">ATP-binding</keyword>
<proteinExistence type="inferred from homology"/>
<dbReference type="PANTHER" id="PTHR47968:SF75">
    <property type="entry name" value="CENTROMERE-ASSOCIATED PROTEIN E"/>
    <property type="match status" value="1"/>
</dbReference>